<evidence type="ECO:0000256" key="1">
    <source>
        <dbReference type="ARBA" id="ARBA00004141"/>
    </source>
</evidence>
<gene>
    <name evidence="9" type="ORF">APUU_50661A</name>
</gene>
<dbReference type="Proteomes" id="UP000654913">
    <property type="component" value="Chromosome 5"/>
</dbReference>
<evidence type="ECO:0000313" key="10">
    <source>
        <dbReference type="Proteomes" id="UP000654913"/>
    </source>
</evidence>
<feature type="compositionally biased region" description="Basic and acidic residues" evidence="6">
    <location>
        <begin position="346"/>
        <end position="362"/>
    </location>
</feature>
<evidence type="ECO:0000313" key="9">
    <source>
        <dbReference type="EMBL" id="BCS25950.1"/>
    </source>
</evidence>
<dbReference type="InterPro" id="IPR049326">
    <property type="entry name" value="Rhodopsin_dom_fungi"/>
</dbReference>
<keyword evidence="4 7" id="KW-0472">Membrane</keyword>
<feature type="transmembrane region" description="Helical" evidence="7">
    <location>
        <begin position="63"/>
        <end position="86"/>
    </location>
</feature>
<dbReference type="InterPro" id="IPR052337">
    <property type="entry name" value="SAT4-like"/>
</dbReference>
<comment type="similarity">
    <text evidence="5">Belongs to the SAT4 family.</text>
</comment>
<dbReference type="PANTHER" id="PTHR33048:SF108">
    <property type="entry name" value="INTEGRAL MEMBRANE PROTEIN"/>
    <property type="match status" value="1"/>
</dbReference>
<dbReference type="OrthoDB" id="5378633at2759"/>
<dbReference type="Pfam" id="PF20684">
    <property type="entry name" value="Fung_rhodopsin"/>
    <property type="match status" value="1"/>
</dbReference>
<feature type="transmembrane region" description="Helical" evidence="7">
    <location>
        <begin position="106"/>
        <end position="129"/>
    </location>
</feature>
<evidence type="ECO:0000256" key="4">
    <source>
        <dbReference type="ARBA" id="ARBA00023136"/>
    </source>
</evidence>
<evidence type="ECO:0000256" key="3">
    <source>
        <dbReference type="ARBA" id="ARBA00022989"/>
    </source>
</evidence>
<evidence type="ECO:0000256" key="7">
    <source>
        <dbReference type="SAM" id="Phobius"/>
    </source>
</evidence>
<dbReference type="GO" id="GO:0016020">
    <property type="term" value="C:membrane"/>
    <property type="evidence" value="ECO:0007669"/>
    <property type="project" value="UniProtKB-SubCell"/>
</dbReference>
<keyword evidence="10" id="KW-1185">Reference proteome</keyword>
<feature type="transmembrane region" description="Helical" evidence="7">
    <location>
        <begin position="255"/>
        <end position="281"/>
    </location>
</feature>
<dbReference type="PANTHER" id="PTHR33048">
    <property type="entry name" value="PTH11-LIKE INTEGRAL MEMBRANE PROTEIN (AFU_ORTHOLOGUE AFUA_5G11245)"/>
    <property type="match status" value="1"/>
</dbReference>
<evidence type="ECO:0000256" key="5">
    <source>
        <dbReference type="ARBA" id="ARBA00038359"/>
    </source>
</evidence>
<feature type="domain" description="Rhodopsin" evidence="8">
    <location>
        <begin position="47"/>
        <end position="285"/>
    </location>
</feature>
<dbReference type="EMBL" id="AP024447">
    <property type="protein sequence ID" value="BCS25950.1"/>
    <property type="molecule type" value="Genomic_DNA"/>
</dbReference>
<comment type="subcellular location">
    <subcellularLocation>
        <location evidence="1">Membrane</location>
        <topology evidence="1">Multi-pass membrane protein</topology>
    </subcellularLocation>
</comment>
<protein>
    <recommendedName>
        <fullName evidence="8">Rhodopsin domain-containing protein</fullName>
    </recommendedName>
</protein>
<organism evidence="9 10">
    <name type="scientific">Aspergillus puulaauensis</name>
    <dbReference type="NCBI Taxonomy" id="1220207"/>
    <lineage>
        <taxon>Eukaryota</taxon>
        <taxon>Fungi</taxon>
        <taxon>Dikarya</taxon>
        <taxon>Ascomycota</taxon>
        <taxon>Pezizomycotina</taxon>
        <taxon>Eurotiomycetes</taxon>
        <taxon>Eurotiomycetidae</taxon>
        <taxon>Eurotiales</taxon>
        <taxon>Aspergillaceae</taxon>
        <taxon>Aspergillus</taxon>
    </lineage>
</organism>
<feature type="transmembrane region" description="Helical" evidence="7">
    <location>
        <begin position="141"/>
        <end position="164"/>
    </location>
</feature>
<sequence>MPDTREPAIPAPPGAVSNLDHPEDVLHTVNLATQVVCIIVVTIAVGMRVAVKVRLRNGLGLEDYTTIAGWVLFIGFCANMLVLNVYGGGYHAWDVPKDQFVSFQKASYAVTLIYVPMVFVIKLALLTIMLRIFSPDRQKVIIIYASITVLLLYYIPALFIKIFFCKPISTYWLGPEVTGGTCIDQRNVIIADSAISIVSDLWILILPVPMLWSLQMSLKRKLRVVGILGAGGLATGFSVWRLYMMVEESETADTTWFWIHAVLTANAEAGIGLICACLPALSSYIASLKSRANSSYRSYKSHELSSWNKLGSSKKGSGNHSSAFPPTQTDQACLISTIEAETSSAELRREGEGERSLTRESGGKNGNGNGTGHEHGKSDGGVIHKNVVVEQSYEYVK</sequence>
<dbReference type="KEGG" id="apuu:APUU_50661A"/>
<feature type="transmembrane region" description="Helical" evidence="7">
    <location>
        <begin position="194"/>
        <end position="212"/>
    </location>
</feature>
<dbReference type="GeneID" id="64975955"/>
<feature type="region of interest" description="Disordered" evidence="6">
    <location>
        <begin position="343"/>
        <end position="385"/>
    </location>
</feature>
<evidence type="ECO:0000256" key="2">
    <source>
        <dbReference type="ARBA" id="ARBA00022692"/>
    </source>
</evidence>
<accession>A0A7R7XQR4</accession>
<evidence type="ECO:0000256" key="6">
    <source>
        <dbReference type="SAM" id="MobiDB-lite"/>
    </source>
</evidence>
<feature type="transmembrane region" description="Helical" evidence="7">
    <location>
        <begin position="31"/>
        <end position="51"/>
    </location>
</feature>
<keyword evidence="3 7" id="KW-1133">Transmembrane helix</keyword>
<dbReference type="RefSeq" id="XP_041558144.1">
    <property type="nucleotide sequence ID" value="XM_041705682.1"/>
</dbReference>
<feature type="transmembrane region" description="Helical" evidence="7">
    <location>
        <begin position="224"/>
        <end position="243"/>
    </location>
</feature>
<name>A0A7R7XQR4_9EURO</name>
<proteinExistence type="inferred from homology"/>
<keyword evidence="2 7" id="KW-0812">Transmembrane</keyword>
<evidence type="ECO:0000259" key="8">
    <source>
        <dbReference type="Pfam" id="PF20684"/>
    </source>
</evidence>
<dbReference type="AlphaFoldDB" id="A0A7R7XQR4"/>
<reference evidence="9" key="1">
    <citation type="submission" date="2021-01" db="EMBL/GenBank/DDBJ databases">
        <authorList>
            <consortium name="Aspergillus puulaauensis MK2 genome sequencing consortium"/>
            <person name="Kazuki M."/>
            <person name="Futagami T."/>
        </authorList>
    </citation>
    <scope>NUCLEOTIDE SEQUENCE</scope>
    <source>
        <strain evidence="9">MK2</strain>
    </source>
</reference>
<reference evidence="9" key="2">
    <citation type="submission" date="2021-02" db="EMBL/GenBank/DDBJ databases">
        <title>Aspergillus puulaauensis MK2 genome sequence.</title>
        <authorList>
            <person name="Futagami T."/>
            <person name="Mori K."/>
            <person name="Kadooka C."/>
            <person name="Tanaka T."/>
        </authorList>
    </citation>
    <scope>NUCLEOTIDE SEQUENCE</scope>
    <source>
        <strain evidence="9">MK2</strain>
    </source>
</reference>